<dbReference type="EMBL" id="JAJSOW010000102">
    <property type="protein sequence ID" value="KAI9176987.1"/>
    <property type="molecule type" value="Genomic_DNA"/>
</dbReference>
<proteinExistence type="predicted"/>
<name>A0AAD5IU16_ACENE</name>
<comment type="caution">
    <text evidence="2">The sequence shown here is derived from an EMBL/GenBank/DDBJ whole genome shotgun (WGS) entry which is preliminary data.</text>
</comment>
<organism evidence="2 3">
    <name type="scientific">Acer negundo</name>
    <name type="common">Box elder</name>
    <dbReference type="NCBI Taxonomy" id="4023"/>
    <lineage>
        <taxon>Eukaryota</taxon>
        <taxon>Viridiplantae</taxon>
        <taxon>Streptophyta</taxon>
        <taxon>Embryophyta</taxon>
        <taxon>Tracheophyta</taxon>
        <taxon>Spermatophyta</taxon>
        <taxon>Magnoliopsida</taxon>
        <taxon>eudicotyledons</taxon>
        <taxon>Gunneridae</taxon>
        <taxon>Pentapetalae</taxon>
        <taxon>rosids</taxon>
        <taxon>malvids</taxon>
        <taxon>Sapindales</taxon>
        <taxon>Sapindaceae</taxon>
        <taxon>Hippocastanoideae</taxon>
        <taxon>Acereae</taxon>
        <taxon>Acer</taxon>
    </lineage>
</organism>
<reference evidence="2" key="1">
    <citation type="journal article" date="2022" name="Plant J.">
        <title>Strategies of tolerance reflected in two North American maple genomes.</title>
        <authorList>
            <person name="McEvoy S.L."/>
            <person name="Sezen U.U."/>
            <person name="Trouern-Trend A."/>
            <person name="McMahon S.M."/>
            <person name="Schaberg P.G."/>
            <person name="Yang J."/>
            <person name="Wegrzyn J.L."/>
            <person name="Swenson N.G."/>
        </authorList>
    </citation>
    <scope>NUCLEOTIDE SEQUENCE</scope>
    <source>
        <strain evidence="2">91603</strain>
    </source>
</reference>
<feature type="region of interest" description="Disordered" evidence="1">
    <location>
        <begin position="169"/>
        <end position="189"/>
    </location>
</feature>
<accession>A0AAD5IU16</accession>
<gene>
    <name evidence="2" type="ORF">LWI28_009560</name>
</gene>
<evidence type="ECO:0000256" key="1">
    <source>
        <dbReference type="SAM" id="MobiDB-lite"/>
    </source>
</evidence>
<evidence type="ECO:0000313" key="3">
    <source>
        <dbReference type="Proteomes" id="UP001064489"/>
    </source>
</evidence>
<reference evidence="2" key="2">
    <citation type="submission" date="2023-02" db="EMBL/GenBank/DDBJ databases">
        <authorList>
            <person name="Swenson N.G."/>
            <person name="Wegrzyn J.L."/>
            <person name="Mcevoy S.L."/>
        </authorList>
    </citation>
    <scope>NUCLEOTIDE SEQUENCE</scope>
    <source>
        <strain evidence="2">91603</strain>
        <tissue evidence="2">Leaf</tissue>
    </source>
</reference>
<evidence type="ECO:0000313" key="2">
    <source>
        <dbReference type="EMBL" id="KAI9176987.1"/>
    </source>
</evidence>
<sequence length="218" mass="25072">MGISDKGDIVHVDGDVNDVWSSKFPITNRGIKLPHLEQQLKNIKTTDDDFKITFCLYLLGTVLALAVEKYVDSRYLNVLGDVNNIRRKNWVSINEYVAPATPSDNLDKVEHNIPNDATLQMVLKEIQSFRKEIQQFHTEHTDLTYKVDRMEEKVDILHKKLNMEGQKVNDGFVPSKEQQTPTPKFDDDHAGVAKDFDFKFDDDHAPEHTFIPSLMDED</sequence>
<dbReference type="AlphaFoldDB" id="A0AAD5IU16"/>
<keyword evidence="3" id="KW-1185">Reference proteome</keyword>
<protein>
    <submittedName>
        <fullName evidence="2">Uncharacterized protein</fullName>
    </submittedName>
</protein>
<dbReference type="Proteomes" id="UP001064489">
    <property type="component" value="Chromosome 5"/>
</dbReference>